<sequence length="152" mass="17162">MGGFRDTSTFTSRDNSTWQSADDYLNNASTLPMNASLSNYTGNGTVITESTTSSKPDYQDNEYQVYYERPKSSMLLETNLDEPPDIPQVPPRSRSADILETNFDYMLPHQPAKRNLTSTFQPAPRSKSQPLETAMLDNESRNTGTFHCTYLQ</sequence>
<evidence type="ECO:0000313" key="2">
    <source>
        <dbReference type="Proteomes" id="UP000079169"/>
    </source>
</evidence>
<dbReference type="GeneID" id="113472820"/>
<dbReference type="AlphaFoldDB" id="A0A3Q0JJG9"/>
<feature type="region of interest" description="Disordered" evidence="1">
    <location>
        <begin position="1"/>
        <end position="20"/>
    </location>
</feature>
<accession>A0A3Q0JJG9</accession>
<gene>
    <name evidence="3" type="primary">LOC113472820</name>
</gene>
<reference evidence="3" key="1">
    <citation type="submission" date="2025-08" db="UniProtKB">
        <authorList>
            <consortium name="RefSeq"/>
        </authorList>
    </citation>
    <scope>IDENTIFICATION</scope>
</reference>
<protein>
    <submittedName>
        <fullName evidence="3">Uncharacterized protein LOC113472820</fullName>
    </submittedName>
</protein>
<evidence type="ECO:0000313" key="3">
    <source>
        <dbReference type="RefSeq" id="XP_026688527.1"/>
    </source>
</evidence>
<keyword evidence="2" id="KW-1185">Reference proteome</keyword>
<name>A0A3Q0JJG9_DIACI</name>
<dbReference type="RefSeq" id="XP_026688527.1">
    <property type="nucleotide sequence ID" value="XM_026832726.1"/>
</dbReference>
<organism evidence="2 3">
    <name type="scientific">Diaphorina citri</name>
    <name type="common">Asian citrus psyllid</name>
    <dbReference type="NCBI Taxonomy" id="121845"/>
    <lineage>
        <taxon>Eukaryota</taxon>
        <taxon>Metazoa</taxon>
        <taxon>Ecdysozoa</taxon>
        <taxon>Arthropoda</taxon>
        <taxon>Hexapoda</taxon>
        <taxon>Insecta</taxon>
        <taxon>Pterygota</taxon>
        <taxon>Neoptera</taxon>
        <taxon>Paraneoptera</taxon>
        <taxon>Hemiptera</taxon>
        <taxon>Sternorrhyncha</taxon>
        <taxon>Psylloidea</taxon>
        <taxon>Psyllidae</taxon>
        <taxon>Diaphorininae</taxon>
        <taxon>Diaphorina</taxon>
    </lineage>
</organism>
<dbReference type="STRING" id="121845.A0A3Q0JJG9"/>
<dbReference type="Proteomes" id="UP000079169">
    <property type="component" value="Unplaced"/>
</dbReference>
<proteinExistence type="predicted"/>
<dbReference type="KEGG" id="dci:113472820"/>
<dbReference type="PaxDb" id="121845-A0A3Q0JJG9"/>
<evidence type="ECO:0000256" key="1">
    <source>
        <dbReference type="SAM" id="MobiDB-lite"/>
    </source>
</evidence>